<evidence type="ECO:0000259" key="4">
    <source>
        <dbReference type="Pfam" id="PF13439"/>
    </source>
</evidence>
<evidence type="ECO:0000256" key="2">
    <source>
        <dbReference type="ARBA" id="ARBA00022679"/>
    </source>
</evidence>
<gene>
    <name evidence="5" type="ORF">G3I71_32435</name>
</gene>
<dbReference type="RefSeq" id="WP_164320216.1">
    <property type="nucleotide sequence ID" value="NZ_JAAGLU010000031.1"/>
</dbReference>
<dbReference type="GO" id="GO:0016757">
    <property type="term" value="F:glycosyltransferase activity"/>
    <property type="evidence" value="ECO:0007669"/>
    <property type="project" value="UniProtKB-KW"/>
</dbReference>
<dbReference type="PANTHER" id="PTHR45947:SF3">
    <property type="entry name" value="SULFOQUINOVOSYL TRANSFERASE SQD2"/>
    <property type="match status" value="1"/>
</dbReference>
<dbReference type="AlphaFoldDB" id="A0A6B3C126"/>
<dbReference type="InterPro" id="IPR050194">
    <property type="entry name" value="Glycosyltransferase_grp1"/>
</dbReference>
<dbReference type="PANTHER" id="PTHR45947">
    <property type="entry name" value="SULFOQUINOVOSYL TRANSFERASE SQD2"/>
    <property type="match status" value="1"/>
</dbReference>
<dbReference type="Pfam" id="PF00534">
    <property type="entry name" value="Glycos_transf_1"/>
    <property type="match status" value="1"/>
</dbReference>
<evidence type="ECO:0000259" key="3">
    <source>
        <dbReference type="Pfam" id="PF00534"/>
    </source>
</evidence>
<organism evidence="5">
    <name type="scientific">Streptomyces sp. SID12501</name>
    <dbReference type="NCBI Taxonomy" id="2706042"/>
    <lineage>
        <taxon>Bacteria</taxon>
        <taxon>Bacillati</taxon>
        <taxon>Actinomycetota</taxon>
        <taxon>Actinomycetes</taxon>
        <taxon>Kitasatosporales</taxon>
        <taxon>Streptomycetaceae</taxon>
        <taxon>Streptomyces</taxon>
    </lineage>
</organism>
<name>A0A6B3C126_9ACTN</name>
<protein>
    <submittedName>
        <fullName evidence="5">Glycosyltransferase</fullName>
    </submittedName>
</protein>
<reference evidence="5" key="1">
    <citation type="submission" date="2020-01" db="EMBL/GenBank/DDBJ databases">
        <title>Insect and environment-associated Actinomycetes.</title>
        <authorList>
            <person name="Currrie C."/>
            <person name="Chevrette M."/>
            <person name="Carlson C."/>
            <person name="Stubbendieck R."/>
            <person name="Wendt-Pienkowski E."/>
        </authorList>
    </citation>
    <scope>NUCLEOTIDE SEQUENCE</scope>
    <source>
        <strain evidence="5">SID12501</strain>
    </source>
</reference>
<dbReference type="InterPro" id="IPR028098">
    <property type="entry name" value="Glyco_trans_4-like_N"/>
</dbReference>
<feature type="domain" description="Glycosyl transferase family 1" evidence="3">
    <location>
        <begin position="201"/>
        <end position="348"/>
    </location>
</feature>
<evidence type="ECO:0000256" key="1">
    <source>
        <dbReference type="ARBA" id="ARBA00022676"/>
    </source>
</evidence>
<dbReference type="InterPro" id="IPR001296">
    <property type="entry name" value="Glyco_trans_1"/>
</dbReference>
<dbReference type="GO" id="GO:1901137">
    <property type="term" value="P:carbohydrate derivative biosynthetic process"/>
    <property type="evidence" value="ECO:0007669"/>
    <property type="project" value="UniProtKB-ARBA"/>
</dbReference>
<feature type="domain" description="Glycosyltransferase subfamily 4-like N-terminal" evidence="4">
    <location>
        <begin position="22"/>
        <end position="186"/>
    </location>
</feature>
<keyword evidence="1" id="KW-0328">Glycosyltransferase</keyword>
<dbReference type="Pfam" id="PF13439">
    <property type="entry name" value="Glyco_transf_4"/>
    <property type="match status" value="1"/>
</dbReference>
<dbReference type="Gene3D" id="3.40.50.2000">
    <property type="entry name" value="Glycogen Phosphorylase B"/>
    <property type="match status" value="2"/>
</dbReference>
<accession>A0A6B3C126</accession>
<proteinExistence type="predicted"/>
<dbReference type="EMBL" id="JAAGLU010000031">
    <property type="protein sequence ID" value="NEC90407.1"/>
    <property type="molecule type" value="Genomic_DNA"/>
</dbReference>
<dbReference type="SUPFAM" id="SSF53756">
    <property type="entry name" value="UDP-Glycosyltransferase/glycogen phosphorylase"/>
    <property type="match status" value="1"/>
</dbReference>
<sequence length="389" mass="43066">MKLLLVSDDYWPNLDGGALFERRLANSLAAVHEVRVWAPSTTDTPGVQRDGRTVITRVASRSLKSNPRYRVARLRPLRLWQEFRRWKPDIIHVHNAGWLGLCAMALAKIFGVARISTNHMTVQQFTLSAPRLLRNVVLEKIVGSYLAWFNNKFDAVIVPSTYARRLALGLGVESPVSIISNGVDVDYFIPGVSQSSESKGDAPLRLVYVGRLDADKEVGALIHLFTSIKNKVAIDLTVVGEGSCRTELENLVHRDAKHSDWNGSSIVFTGAVSETEKRAYLQRADLFCLSSRWELQCIAALEAMACGTALLVADAGALPELCPDGSTGWLFDPFDTDSLVRLIGSMTRKEIAIRGEAARVFVARRHSNEATVAQHERLYTLVIDEPEAT</sequence>
<keyword evidence="2 5" id="KW-0808">Transferase</keyword>
<evidence type="ECO:0000313" key="5">
    <source>
        <dbReference type="EMBL" id="NEC90407.1"/>
    </source>
</evidence>
<comment type="caution">
    <text evidence="5">The sequence shown here is derived from an EMBL/GenBank/DDBJ whole genome shotgun (WGS) entry which is preliminary data.</text>
</comment>